<keyword evidence="5" id="KW-1185">Reference proteome</keyword>
<sequence>SIHVNLMDHYLKDQKQKQKQHEQLKEQKIDYINAKRTSPWKRDSQQKILETKTKKVARETKARKRKRADSEVREKEAARETPCRRRKRADSEVRGKEAARDRIARQTKRADSEVRGKEAARETPCRRRKRADSEVRGKEAAIDRIARQTKRADSKVRGKEAARETPCRRRKRADSEVRGKEAARDRIARQTKRADSEVRGKEAARDRIARQTKRADSEVRGKEAARDRIARQKKRGQSEIQEKEAARETPCRRRKRADSEVRGKEAATDRIARQTKRADSEVRGKEAARETPAKRQKRALPGDETAAINHFKQEIQNGPTYVCTCCCKLLYRNSVIEFKEIDFEGCSKDLLTSCRKQKDTPKEHICNLFEKEHGTSFVSSKQHGQRVVNVPIEPEESVSVLPRVASPDSMVLVKVKRKLEYRGHAYKQNVHPNRVKDALHVLKHSLKNPLYSDVVVDNDWEQNSANSDENLWNALISLSSDQDENNNLTEKTGDEAIQEEQESEEEEEDERSKLSGLQFNTCLQPKDITTDANLILNIAPGEGKRPRTFLEDEYSEQLSFPQLFPTGKFGFSMARQQKVTMRKYFQAQILHHDGRFSRNPEYLFYAQYRCEAKDIHDCLSVALRKGRVDNITVKDIKQRVADIIHSDLGIHFLQKVRGSPAYFNKMLYDLLGMIRQLGPCTWFITLSAADLKWHDTIQIIAEQQGKILSEDEIENLSWEERSGYLRANPVTAARHFNNRVQLFLKHILLNKELQPLGEITDYKYRIEFQQRGSPHVHMLAWIKDPPSFESNSEDEIQQFLDKHVTCELPKEDEKLRDTLLHVQKHTHSVACRKHGKACRFQFPRWPVCKTLALKPLQESPAKTCQELFTKTLETVNKQLQETDTATEMTFEELMRRSGVSEESYLKALHWIKTKSGQPAVLLKRSPNEGNINNYNTTLMKCCEANLDVQFVTNTFACVMYVASYVSKPEKTLGDVLKAVSKSSVNLGVKTSMKTVAKKFLTHREISAQEATFRLLSLPLVQGSRQIVYIPTDLPQHRTRLMKPLKMLEKLDDDDTDVYMTGLLDRYAARPRALDNMFLADFAAKYRYSGGKKSRGTSDEDSCDHSITLQNQMGSMSFRKTPAIIRSHQWSVKKQPEQYYHSQPLLYFPWRKETDDLCRESFQNSYMENLEVIEENRAMYQQHADEVDMAVENLDQTGDPEEAWNVLAPQTQQDRADREEEGQQAIDSVMNAFEPGPRRTVDADIGVPQFEVEFTVENMTTSEYYSLIASLNKLQSELHQFVVDWCSKMLLSHRVPAPEPFYIFLTGGAGVGKSHVVRAIVQTATRLLMRSGQEDETHVLVCAPTGAAAYNVSGYTLHSAFHATHIFAYNKNVNDHNLDKLKSLSTTVYTFRAQDSKKDEQTGCIDTTNFREMSGKYSKVTAKRVQFPLTLAWGLTIHKEQGKTEDRLVVACEGSFHPGQFYTAISRTKDISGLFFLGNVSENKIKVNVPALQEIKRMKKSACFTQALPDSLYSFMEVYFKLLCLNVNSLKPHWESLCKDGYLLFAHIACLSETWINTTEPSPTIPKHSTLMTSTKTGRGGGLAMFIHDDLLVLKQWRLQCVKTEHQFVIVSPKLMPTLRLCILSFYHNRSLEKTSYHNLKGLFQLLPKESLHL</sequence>
<evidence type="ECO:0000313" key="5">
    <source>
        <dbReference type="Proteomes" id="UP001164746"/>
    </source>
</evidence>
<dbReference type="InterPro" id="IPR027417">
    <property type="entry name" value="P-loop_NTPase"/>
</dbReference>
<dbReference type="Proteomes" id="UP001164746">
    <property type="component" value="Chromosome 4"/>
</dbReference>
<name>A0ABY7DYU1_MYAAR</name>
<dbReference type="InterPro" id="IPR025476">
    <property type="entry name" value="Helitron_helicase-like"/>
</dbReference>
<feature type="domain" description="DUF6570" evidence="3">
    <location>
        <begin position="363"/>
        <end position="459"/>
    </location>
</feature>
<feature type="compositionally biased region" description="Acidic residues" evidence="1">
    <location>
        <begin position="496"/>
        <end position="509"/>
    </location>
</feature>
<evidence type="ECO:0000259" key="3">
    <source>
        <dbReference type="Pfam" id="PF20209"/>
    </source>
</evidence>
<dbReference type="InterPro" id="IPR051055">
    <property type="entry name" value="PIF1_helicase"/>
</dbReference>
<dbReference type="InterPro" id="IPR046700">
    <property type="entry name" value="DUF6570"/>
</dbReference>
<reference evidence="4" key="1">
    <citation type="submission" date="2022-11" db="EMBL/GenBank/DDBJ databases">
        <title>Centuries of genome instability and evolution in soft-shell clam transmissible cancer (bioRxiv).</title>
        <authorList>
            <person name="Hart S.F.M."/>
            <person name="Yonemitsu M.A."/>
            <person name="Giersch R.M."/>
            <person name="Beal B.F."/>
            <person name="Arriagada G."/>
            <person name="Davis B.W."/>
            <person name="Ostrander E.A."/>
            <person name="Goff S.P."/>
            <person name="Metzger M.J."/>
        </authorList>
    </citation>
    <scope>NUCLEOTIDE SEQUENCE</scope>
    <source>
        <strain evidence="4">MELC-2E11</strain>
        <tissue evidence="4">Siphon/mantle</tissue>
    </source>
</reference>
<dbReference type="CDD" id="cd18809">
    <property type="entry name" value="SF1_C_RecD"/>
    <property type="match status" value="1"/>
</dbReference>
<dbReference type="Gene3D" id="3.60.10.10">
    <property type="entry name" value="Endonuclease/exonuclease/phosphatase"/>
    <property type="match status" value="1"/>
</dbReference>
<evidence type="ECO:0000256" key="1">
    <source>
        <dbReference type="SAM" id="MobiDB-lite"/>
    </source>
</evidence>
<proteinExistence type="predicted"/>
<feature type="non-terminal residue" evidence="4">
    <location>
        <position position="1653"/>
    </location>
</feature>
<dbReference type="Gene3D" id="3.40.50.300">
    <property type="entry name" value="P-loop containing nucleotide triphosphate hydrolases"/>
    <property type="match status" value="1"/>
</dbReference>
<gene>
    <name evidence="4" type="ORF">MAR_009228</name>
</gene>
<dbReference type="EMBL" id="CP111015">
    <property type="protein sequence ID" value="WAR02670.1"/>
    <property type="molecule type" value="Genomic_DNA"/>
</dbReference>
<feature type="domain" description="Helitron helicase-like" evidence="2">
    <location>
        <begin position="591"/>
        <end position="779"/>
    </location>
</feature>
<dbReference type="PANTHER" id="PTHR47642">
    <property type="entry name" value="ATP-DEPENDENT DNA HELICASE"/>
    <property type="match status" value="1"/>
</dbReference>
<feature type="region of interest" description="Disordered" evidence="1">
    <location>
        <begin position="494"/>
        <end position="514"/>
    </location>
</feature>
<evidence type="ECO:0000313" key="4">
    <source>
        <dbReference type="EMBL" id="WAR02670.1"/>
    </source>
</evidence>
<dbReference type="InterPro" id="IPR036691">
    <property type="entry name" value="Endo/exonu/phosph_ase_sf"/>
</dbReference>
<dbReference type="SUPFAM" id="SSF52540">
    <property type="entry name" value="P-loop containing nucleoside triphosphate hydrolases"/>
    <property type="match status" value="2"/>
</dbReference>
<feature type="region of interest" description="Disordered" evidence="1">
    <location>
        <begin position="1"/>
        <end position="302"/>
    </location>
</feature>
<organism evidence="4 5">
    <name type="scientific">Mya arenaria</name>
    <name type="common">Soft-shell clam</name>
    <dbReference type="NCBI Taxonomy" id="6604"/>
    <lineage>
        <taxon>Eukaryota</taxon>
        <taxon>Metazoa</taxon>
        <taxon>Spiralia</taxon>
        <taxon>Lophotrochozoa</taxon>
        <taxon>Mollusca</taxon>
        <taxon>Bivalvia</taxon>
        <taxon>Autobranchia</taxon>
        <taxon>Heteroconchia</taxon>
        <taxon>Euheterodonta</taxon>
        <taxon>Imparidentia</taxon>
        <taxon>Neoheterodontei</taxon>
        <taxon>Myida</taxon>
        <taxon>Myoidea</taxon>
        <taxon>Myidae</taxon>
        <taxon>Mya</taxon>
    </lineage>
</organism>
<dbReference type="Pfam" id="PF14214">
    <property type="entry name" value="Helitron_like_N"/>
    <property type="match status" value="1"/>
</dbReference>
<evidence type="ECO:0000259" key="2">
    <source>
        <dbReference type="Pfam" id="PF14214"/>
    </source>
</evidence>
<dbReference type="Pfam" id="PF20209">
    <property type="entry name" value="DUF6570"/>
    <property type="match status" value="1"/>
</dbReference>
<feature type="compositionally biased region" description="Basic and acidic residues" evidence="1">
    <location>
        <begin position="68"/>
        <end position="293"/>
    </location>
</feature>
<accession>A0ABY7DYU1</accession>
<protein>
    <submittedName>
        <fullName evidence="4">PIF1-like protein</fullName>
    </submittedName>
</protein>
<dbReference type="PANTHER" id="PTHR47642:SF5">
    <property type="entry name" value="ATP-DEPENDENT DNA HELICASE"/>
    <property type="match status" value="1"/>
</dbReference>
<feature type="compositionally biased region" description="Basic and acidic residues" evidence="1">
    <location>
        <begin position="9"/>
        <end position="29"/>
    </location>
</feature>
<dbReference type="Pfam" id="PF13245">
    <property type="entry name" value="AAA_19"/>
    <property type="match status" value="1"/>
</dbReference>
<feature type="compositionally biased region" description="Basic and acidic residues" evidence="1">
    <location>
        <begin position="40"/>
        <end position="60"/>
    </location>
</feature>
<dbReference type="SUPFAM" id="SSF56219">
    <property type="entry name" value="DNase I-like"/>
    <property type="match status" value="1"/>
</dbReference>